<keyword evidence="10" id="KW-0175">Coiled coil</keyword>
<dbReference type="Gene3D" id="3.40.50.300">
    <property type="entry name" value="P-loop containing nucleotide triphosphate hydrolases"/>
    <property type="match status" value="2"/>
</dbReference>
<keyword evidence="5 9" id="KW-0227">DNA damage</keyword>
<protein>
    <recommendedName>
        <fullName evidence="3 9">DNA repair protein RecN</fullName>
    </recommendedName>
    <alternativeName>
        <fullName evidence="8 9">Recombination protein N</fullName>
    </alternativeName>
</protein>
<dbReference type="KEGG" id="trc:DYE49_04220"/>
<feature type="domain" description="RecF/RecN/SMC N-terminal" evidence="11">
    <location>
        <begin position="2"/>
        <end position="504"/>
    </location>
</feature>
<evidence type="ECO:0000313" key="12">
    <source>
        <dbReference type="EMBL" id="QOS39710.1"/>
    </source>
</evidence>
<feature type="coiled-coil region" evidence="10">
    <location>
        <begin position="326"/>
        <end position="353"/>
    </location>
</feature>
<evidence type="ECO:0000256" key="9">
    <source>
        <dbReference type="PIRNR" id="PIRNR003128"/>
    </source>
</evidence>
<evidence type="ECO:0000256" key="4">
    <source>
        <dbReference type="ARBA" id="ARBA00022741"/>
    </source>
</evidence>
<evidence type="ECO:0000256" key="8">
    <source>
        <dbReference type="ARBA" id="ARBA00033408"/>
    </source>
</evidence>
<dbReference type="CDD" id="cd03241">
    <property type="entry name" value="ABC_RecN"/>
    <property type="match status" value="1"/>
</dbReference>
<reference evidence="12 13" key="1">
    <citation type="submission" date="2018-08" db="EMBL/GenBank/DDBJ databases">
        <title>The first complete genome of Treponema rectale (CHPAT), a commensal spirochete of the bovine rectum.</title>
        <authorList>
            <person name="Staton G.J."/>
            <person name="Clegg S.R."/>
            <person name="Carter S.D."/>
            <person name="Radford A.D."/>
            <person name="Darby A."/>
            <person name="Hall N."/>
            <person name="Birtles R.J."/>
            <person name="Evans N.J."/>
        </authorList>
    </citation>
    <scope>NUCLEOTIDE SEQUENCE [LARGE SCALE GENOMIC DNA]</scope>
    <source>
        <strain evidence="12 13">CHPA</strain>
    </source>
</reference>
<dbReference type="GO" id="GO:0006281">
    <property type="term" value="P:DNA repair"/>
    <property type="evidence" value="ECO:0007669"/>
    <property type="project" value="UniProtKB-KW"/>
</dbReference>
<dbReference type="InterPro" id="IPR004604">
    <property type="entry name" value="DNA_recomb/repair_RecN"/>
</dbReference>
<keyword evidence="7 9" id="KW-0234">DNA repair</keyword>
<dbReference type="PANTHER" id="PTHR11059">
    <property type="entry name" value="DNA REPAIR PROTEIN RECN"/>
    <property type="match status" value="1"/>
</dbReference>
<evidence type="ECO:0000259" key="11">
    <source>
        <dbReference type="Pfam" id="PF02463"/>
    </source>
</evidence>
<comment type="similarity">
    <text evidence="2 9">Belongs to the RecN family.</text>
</comment>
<comment type="function">
    <text evidence="1 9">May be involved in recombinational repair of damaged DNA.</text>
</comment>
<evidence type="ECO:0000256" key="2">
    <source>
        <dbReference type="ARBA" id="ARBA00009441"/>
    </source>
</evidence>
<organism evidence="12 13">
    <name type="scientific">Treponema rectale</name>
    <dbReference type="NCBI Taxonomy" id="744512"/>
    <lineage>
        <taxon>Bacteria</taxon>
        <taxon>Pseudomonadati</taxon>
        <taxon>Spirochaetota</taxon>
        <taxon>Spirochaetia</taxon>
        <taxon>Spirochaetales</taxon>
        <taxon>Treponemataceae</taxon>
        <taxon>Treponema</taxon>
    </lineage>
</organism>
<keyword evidence="6" id="KW-0067">ATP-binding</keyword>
<evidence type="ECO:0000256" key="10">
    <source>
        <dbReference type="SAM" id="Coils"/>
    </source>
</evidence>
<dbReference type="GO" id="GO:0006310">
    <property type="term" value="P:DNA recombination"/>
    <property type="evidence" value="ECO:0007669"/>
    <property type="project" value="InterPro"/>
</dbReference>
<accession>A0A7M1XKK0</accession>
<evidence type="ECO:0000256" key="7">
    <source>
        <dbReference type="ARBA" id="ARBA00023204"/>
    </source>
</evidence>
<evidence type="ECO:0000256" key="5">
    <source>
        <dbReference type="ARBA" id="ARBA00022763"/>
    </source>
</evidence>
<evidence type="ECO:0000256" key="3">
    <source>
        <dbReference type="ARBA" id="ARBA00021315"/>
    </source>
</evidence>
<evidence type="ECO:0000256" key="1">
    <source>
        <dbReference type="ARBA" id="ARBA00003618"/>
    </source>
</evidence>
<dbReference type="SUPFAM" id="SSF52540">
    <property type="entry name" value="P-loop containing nucleoside triphosphate hydrolases"/>
    <property type="match status" value="1"/>
</dbReference>
<sequence length="551" mass="62357">MIEELHIANLAVIEDTTLEFHSRYTALIGETGAGKSLVVNSLLLLTGERSDYSLIRDKSKKAVISGLFHLDKAFISKHEEIAPYVDEQGELIVKRVLNPDKTGRCYLNDEIVSLNEFKTATNHLIDIHSQNAKNDLLDEMKQIRYVDEYLKDEIAKAKKDYQVSYTAYLDAKEDLKNLLEQDKELDRDYLSFQIAEIEKYHLQENEIEDLNSEYESLRGYDKLKEKYDNFLVVSESGQGSLSERLSSSVSSLRGLKDTDLAPIAELCLDDVISLQEHLRDLDMTFKDMSNDPRRLDYINERLFNLKGLQRKYGKSTKEILDKLNDYKEKLNRLDFFEDEKIRLEEVIKAKEKELALKAETLTSLRIKAGEELSLDIGKEMSSLGLRKNAFRVEVKNKDYSLDGKDNVTFKVSLNEGLDENSLAKAASGGESSRLMLALKVVLNALDPYDVLVFDEIDTGISGKTASLVAKKIKSISKDSPLIVISHLPQVVASSNSAVYIEKKSKDNMTSSVSKTLKDKEIRDYVARMLSGDKVTPAALSQADELIKEYQA</sequence>
<evidence type="ECO:0000313" key="13">
    <source>
        <dbReference type="Proteomes" id="UP000593591"/>
    </source>
</evidence>
<keyword evidence="4" id="KW-0547">Nucleotide-binding</keyword>
<dbReference type="GO" id="GO:0043590">
    <property type="term" value="C:bacterial nucleoid"/>
    <property type="evidence" value="ECO:0007669"/>
    <property type="project" value="TreeGrafter"/>
</dbReference>
<dbReference type="InterPro" id="IPR003395">
    <property type="entry name" value="RecF/RecN/SMC_N"/>
</dbReference>
<evidence type="ECO:0000256" key="6">
    <source>
        <dbReference type="ARBA" id="ARBA00022840"/>
    </source>
</evidence>
<gene>
    <name evidence="12" type="ORF">DYE49_04220</name>
</gene>
<dbReference type="PANTHER" id="PTHR11059:SF0">
    <property type="entry name" value="DNA REPAIR PROTEIN RECN"/>
    <property type="match status" value="1"/>
</dbReference>
<dbReference type="InterPro" id="IPR027417">
    <property type="entry name" value="P-loop_NTPase"/>
</dbReference>
<dbReference type="Pfam" id="PF02463">
    <property type="entry name" value="SMC_N"/>
    <property type="match status" value="1"/>
</dbReference>
<name>A0A7M1XKK0_9SPIR</name>
<dbReference type="Proteomes" id="UP000593591">
    <property type="component" value="Chromosome"/>
</dbReference>
<dbReference type="AlphaFoldDB" id="A0A7M1XKK0"/>
<dbReference type="PIRSF" id="PIRSF003128">
    <property type="entry name" value="RecN"/>
    <property type="match status" value="1"/>
</dbReference>
<dbReference type="GO" id="GO:0009432">
    <property type="term" value="P:SOS response"/>
    <property type="evidence" value="ECO:0007669"/>
    <property type="project" value="TreeGrafter"/>
</dbReference>
<proteinExistence type="inferred from homology"/>
<dbReference type="EMBL" id="CP031517">
    <property type="protein sequence ID" value="QOS39710.1"/>
    <property type="molecule type" value="Genomic_DNA"/>
</dbReference>
<dbReference type="GO" id="GO:0005524">
    <property type="term" value="F:ATP binding"/>
    <property type="evidence" value="ECO:0007669"/>
    <property type="project" value="UniProtKB-KW"/>
</dbReference>